<protein>
    <recommendedName>
        <fullName evidence="1">CinA C-terminal domain-containing protein</fullName>
    </recommendedName>
</protein>
<dbReference type="EMBL" id="UINC01000057">
    <property type="protein sequence ID" value="SUZ48227.1"/>
    <property type="molecule type" value="Genomic_DNA"/>
</dbReference>
<dbReference type="NCBIfam" id="TIGR00199">
    <property type="entry name" value="PncC_domain"/>
    <property type="match status" value="1"/>
</dbReference>
<evidence type="ECO:0000259" key="1">
    <source>
        <dbReference type="Pfam" id="PF02464"/>
    </source>
</evidence>
<reference evidence="2" key="1">
    <citation type="submission" date="2018-05" db="EMBL/GenBank/DDBJ databases">
        <authorList>
            <person name="Lanie J.A."/>
            <person name="Ng W.-L."/>
            <person name="Kazmierczak K.M."/>
            <person name="Andrzejewski T.M."/>
            <person name="Davidsen T.M."/>
            <person name="Wayne K.J."/>
            <person name="Tettelin H."/>
            <person name="Glass J.I."/>
            <person name="Rusch D."/>
            <person name="Podicherti R."/>
            <person name="Tsui H.-C.T."/>
            <person name="Winkler M.E."/>
        </authorList>
    </citation>
    <scope>NUCLEOTIDE SEQUENCE</scope>
</reference>
<evidence type="ECO:0000313" key="2">
    <source>
        <dbReference type="EMBL" id="SUZ48227.1"/>
    </source>
</evidence>
<sequence length="154" mass="16319">MVNALIVANKTVATAESCTGGWIAKSITDIPGSSKCFLCGMVTYSDQSKKSILGIKSSILKDHGVVSEAVVREMSDKILKMNNSDLSVAVSGIAGPDGGSEDKPVGTVWISWSISSEGEVTSDAIKYNFIGERKLIRKQAVIIALKGLLERLVS</sequence>
<dbReference type="AlphaFoldDB" id="A0A381N110"/>
<name>A0A381N110_9ZZZZ</name>
<dbReference type="InterPro" id="IPR008136">
    <property type="entry name" value="CinA_C"/>
</dbReference>
<dbReference type="Pfam" id="PF02464">
    <property type="entry name" value="CinA"/>
    <property type="match status" value="1"/>
</dbReference>
<dbReference type="Gene3D" id="3.90.950.20">
    <property type="entry name" value="CinA-like"/>
    <property type="match status" value="1"/>
</dbReference>
<feature type="domain" description="CinA C-terminal" evidence="1">
    <location>
        <begin position="2"/>
        <end position="151"/>
    </location>
</feature>
<accession>A0A381N110</accession>
<dbReference type="InterPro" id="IPR036653">
    <property type="entry name" value="CinA-like_C"/>
</dbReference>
<dbReference type="SUPFAM" id="SSF142433">
    <property type="entry name" value="CinA-like"/>
    <property type="match status" value="1"/>
</dbReference>
<proteinExistence type="predicted"/>
<organism evidence="2">
    <name type="scientific">marine metagenome</name>
    <dbReference type="NCBI Taxonomy" id="408172"/>
    <lineage>
        <taxon>unclassified sequences</taxon>
        <taxon>metagenomes</taxon>
        <taxon>ecological metagenomes</taxon>
    </lineage>
</organism>
<gene>
    <name evidence="2" type="ORF">METZ01_LOCUS1081</name>
</gene>